<dbReference type="OrthoDB" id="6194521at2"/>
<gene>
    <name evidence="2" type="ORF">THITH_10905</name>
</gene>
<dbReference type="PROSITE" id="PS51154">
    <property type="entry name" value="MACRO"/>
    <property type="match status" value="1"/>
</dbReference>
<dbReference type="RefSeq" id="WP_006748130.1">
    <property type="nucleotide sequence ID" value="NZ_CP007029.1"/>
</dbReference>
<dbReference type="HOGENOM" id="CLU_046550_5_1_6"/>
<dbReference type="EMBL" id="CP007029">
    <property type="protein sequence ID" value="AHE98673.1"/>
    <property type="molecule type" value="Genomic_DNA"/>
</dbReference>
<keyword evidence="3" id="KW-1185">Reference proteome</keyword>
<dbReference type="CDD" id="cd02908">
    <property type="entry name" value="Macro_OAADPr_deacetylase"/>
    <property type="match status" value="1"/>
</dbReference>
<dbReference type="PANTHER" id="PTHR11106:SF27">
    <property type="entry name" value="MACRO DOMAIN-CONTAINING PROTEIN"/>
    <property type="match status" value="1"/>
</dbReference>
<dbReference type="AlphaFoldDB" id="W0DNX2"/>
<dbReference type="SUPFAM" id="SSF52949">
    <property type="entry name" value="Macro domain-like"/>
    <property type="match status" value="1"/>
</dbReference>
<dbReference type="InterPro" id="IPR043472">
    <property type="entry name" value="Macro_dom-like"/>
</dbReference>
<evidence type="ECO:0000313" key="2">
    <source>
        <dbReference type="EMBL" id="AHE98673.1"/>
    </source>
</evidence>
<dbReference type="Proteomes" id="UP000005289">
    <property type="component" value="Chromosome"/>
</dbReference>
<dbReference type="Pfam" id="PF01661">
    <property type="entry name" value="Macro"/>
    <property type="match status" value="1"/>
</dbReference>
<evidence type="ECO:0000259" key="1">
    <source>
        <dbReference type="PROSITE" id="PS51154"/>
    </source>
</evidence>
<feature type="domain" description="Macro" evidence="1">
    <location>
        <begin position="1"/>
        <end position="177"/>
    </location>
</feature>
<evidence type="ECO:0000313" key="3">
    <source>
        <dbReference type="Proteomes" id="UP000005289"/>
    </source>
</evidence>
<protein>
    <submittedName>
        <fullName evidence="2">Appr-1-p processing protein</fullName>
    </submittedName>
</protein>
<accession>W0DNX2</accession>
<dbReference type="SMART" id="SM00506">
    <property type="entry name" value="A1pp"/>
    <property type="match status" value="1"/>
</dbReference>
<name>W0DNX2_9GAMM</name>
<sequence length="179" mass="18890">MTTRIIPARSIECIVGDITRQLDMDAIVNAANAQLRPGGGVAGAIHRAAGPGLDQECRPLAPIAPGQAVITGGHDLPNRHVVHCLGPVFGRDEPGEELLAACYRNALQQADDAGAGSIAFPAIATGAFGFPLEPAARIALRTVIDTLPELQSVQRVRFVLRDPEAMEIHQRLRDALLAG</sequence>
<dbReference type="Gene3D" id="3.40.220.10">
    <property type="entry name" value="Leucine Aminopeptidase, subunit E, domain 1"/>
    <property type="match status" value="1"/>
</dbReference>
<organism evidence="2 3">
    <name type="scientific">Thioalkalivibrio paradoxus ARh 1</name>
    <dbReference type="NCBI Taxonomy" id="713585"/>
    <lineage>
        <taxon>Bacteria</taxon>
        <taxon>Pseudomonadati</taxon>
        <taxon>Pseudomonadota</taxon>
        <taxon>Gammaproteobacteria</taxon>
        <taxon>Chromatiales</taxon>
        <taxon>Ectothiorhodospiraceae</taxon>
        <taxon>Thioalkalivibrio</taxon>
    </lineage>
</organism>
<dbReference type="KEGG" id="tti:THITH_10905"/>
<dbReference type="STRING" id="713585.THITH_10905"/>
<dbReference type="PANTHER" id="PTHR11106">
    <property type="entry name" value="GANGLIOSIDE INDUCED DIFFERENTIATION ASSOCIATED PROTEIN 2-RELATED"/>
    <property type="match status" value="1"/>
</dbReference>
<dbReference type="InterPro" id="IPR002589">
    <property type="entry name" value="Macro_dom"/>
</dbReference>
<reference evidence="2 3" key="1">
    <citation type="submission" date="2013-12" db="EMBL/GenBank/DDBJ databases">
        <authorList>
            <consortium name="DOE Joint Genome Institute"/>
            <person name="Muyzer G."/>
            <person name="Huntemann M."/>
            <person name="Han J."/>
            <person name="Chen A."/>
            <person name="Kyrpides N."/>
            <person name="Mavromatis K."/>
            <person name="Markowitz V."/>
            <person name="Palaniappan K."/>
            <person name="Ivanova N."/>
            <person name="Schaumberg A."/>
            <person name="Pati A."/>
            <person name="Liolios K."/>
            <person name="Nordberg H.P."/>
            <person name="Cantor M.N."/>
            <person name="Hua S.X."/>
            <person name="Woyke T."/>
        </authorList>
    </citation>
    <scope>NUCLEOTIDE SEQUENCE [LARGE SCALE GENOMIC DNA]</scope>
    <source>
        <strain evidence="2 3">ARh 1</strain>
    </source>
</reference>
<proteinExistence type="predicted"/>